<dbReference type="Proteomes" id="UP000250163">
    <property type="component" value="Chromosome MORIYA"/>
</dbReference>
<evidence type="ECO:0000256" key="6">
    <source>
        <dbReference type="ARBA" id="ARBA00023136"/>
    </source>
</evidence>
<dbReference type="PANTHER" id="PTHR43823:SF3">
    <property type="entry name" value="MULTIDRUG EXPORT PROTEIN MEPA"/>
    <property type="match status" value="1"/>
</dbReference>
<dbReference type="OrthoDB" id="9806302at2"/>
<feature type="transmembrane region" description="Helical" evidence="7">
    <location>
        <begin position="166"/>
        <end position="187"/>
    </location>
</feature>
<keyword evidence="9" id="KW-1185">Reference proteome</keyword>
<feature type="transmembrane region" description="Helical" evidence="7">
    <location>
        <begin position="413"/>
        <end position="435"/>
    </location>
</feature>
<accession>A0A330LMG9</accession>
<feature type="transmembrane region" description="Helical" evidence="7">
    <location>
        <begin position="316"/>
        <end position="338"/>
    </location>
</feature>
<comment type="subcellular location">
    <subcellularLocation>
        <location evidence="1">Cell inner membrane</location>
        <topology evidence="1">Multi-pass membrane protein</topology>
    </subcellularLocation>
</comment>
<feature type="transmembrane region" description="Helical" evidence="7">
    <location>
        <begin position="276"/>
        <end position="296"/>
    </location>
</feature>
<feature type="transmembrane region" description="Helical" evidence="7">
    <location>
        <begin position="350"/>
        <end position="373"/>
    </location>
</feature>
<dbReference type="EMBL" id="LS483250">
    <property type="protein sequence ID" value="SQD77622.1"/>
    <property type="molecule type" value="Genomic_DNA"/>
</dbReference>
<keyword evidence="5 7" id="KW-1133">Transmembrane helix</keyword>
<evidence type="ECO:0000313" key="8">
    <source>
        <dbReference type="EMBL" id="SQD77622.1"/>
    </source>
</evidence>
<keyword evidence="2" id="KW-0813">Transport</keyword>
<keyword evidence="3" id="KW-1003">Cell membrane</keyword>
<evidence type="ECO:0000256" key="7">
    <source>
        <dbReference type="SAM" id="Phobius"/>
    </source>
</evidence>
<feature type="transmembrane region" description="Helical" evidence="7">
    <location>
        <begin position="52"/>
        <end position="71"/>
    </location>
</feature>
<evidence type="ECO:0000256" key="3">
    <source>
        <dbReference type="ARBA" id="ARBA00022475"/>
    </source>
</evidence>
<dbReference type="AlphaFoldDB" id="A0A330LMG9"/>
<evidence type="ECO:0000256" key="2">
    <source>
        <dbReference type="ARBA" id="ARBA00022448"/>
    </source>
</evidence>
<dbReference type="NCBIfam" id="TIGR00797">
    <property type="entry name" value="matE"/>
    <property type="match status" value="1"/>
</dbReference>
<organism evidence="8 9">
    <name type="scientific">Moritella yayanosii</name>
    <dbReference type="NCBI Taxonomy" id="69539"/>
    <lineage>
        <taxon>Bacteria</taxon>
        <taxon>Pseudomonadati</taxon>
        <taxon>Pseudomonadota</taxon>
        <taxon>Gammaproteobacteria</taxon>
        <taxon>Alteromonadales</taxon>
        <taxon>Moritellaceae</taxon>
        <taxon>Moritella</taxon>
    </lineage>
</organism>
<dbReference type="GO" id="GO:0042910">
    <property type="term" value="F:xenobiotic transmembrane transporter activity"/>
    <property type="evidence" value="ECO:0007669"/>
    <property type="project" value="InterPro"/>
</dbReference>
<dbReference type="InterPro" id="IPR048279">
    <property type="entry name" value="MdtK-like"/>
</dbReference>
<dbReference type="GO" id="GO:0005886">
    <property type="term" value="C:plasma membrane"/>
    <property type="evidence" value="ECO:0007669"/>
    <property type="project" value="UniProtKB-SubCell"/>
</dbReference>
<dbReference type="Pfam" id="PF01554">
    <property type="entry name" value="MatE"/>
    <property type="match status" value="2"/>
</dbReference>
<evidence type="ECO:0000256" key="4">
    <source>
        <dbReference type="ARBA" id="ARBA00022692"/>
    </source>
</evidence>
<feature type="transmembrane region" description="Helical" evidence="7">
    <location>
        <begin position="234"/>
        <end position="256"/>
    </location>
</feature>
<dbReference type="InterPro" id="IPR051327">
    <property type="entry name" value="MATE_MepA_subfamily"/>
</dbReference>
<dbReference type="GO" id="GO:0015297">
    <property type="term" value="F:antiporter activity"/>
    <property type="evidence" value="ECO:0007669"/>
    <property type="project" value="InterPro"/>
</dbReference>
<evidence type="ECO:0000256" key="5">
    <source>
        <dbReference type="ARBA" id="ARBA00022989"/>
    </source>
</evidence>
<name>A0A330LMG9_9GAMM</name>
<dbReference type="RefSeq" id="WP_112713321.1">
    <property type="nucleotide sequence ID" value="NZ_LS483250.1"/>
</dbReference>
<dbReference type="PIRSF" id="PIRSF006603">
    <property type="entry name" value="DinF"/>
    <property type="match status" value="1"/>
</dbReference>
<evidence type="ECO:0000313" key="9">
    <source>
        <dbReference type="Proteomes" id="UP000250163"/>
    </source>
</evidence>
<gene>
    <name evidence="8" type="ORF">MORIYA_1144</name>
</gene>
<protein>
    <submittedName>
        <fullName evidence="8">MATE family efflux transporter</fullName>
    </submittedName>
</protein>
<sequence>MTTAKFTQGSTLSHIIYMSSTGAIGLTCLFLVDLLDLFYLSLLGEQHLAAAVGYAGTVAFFTTSISIGLSISMGALVSKALGQGKRESARSYVTNISIVTIFVSLIIMLLTWLNIEYLLALLGAKGETLRLGTVYLQILVPSMPLMSVAMALGASLRAVGDGKLSMLSTIGGGIVNAILDPIFIFTLNMGIEGAAIASVLSRCAVFALAFYGVYSKHKLLSNWYIDSFKAQLPFIMAIALPAMLTNIATPIGNAFVTRSIAEFGDSFMAGYATINRILPVAFGMIFALSGAIGPILGQNYGAKLIPRVRQSLKDALWFCCGYVVVVSLLLFLIEDYLISAFNLTGDAGEVVTLFCRLLAFTFIFNGMMFIANASFNNLGKPKYSTWFNMGKATLGTIPFVLIGAEIAGVKGILIGQAVGSVFFGIASIMLAFKLIKQKECETDRDKEFANKLAEVTNGTEITRIAEMPEIATTSTVNALSSECSQFGMYNEEYDSKGSNLLLADNDNNAKP</sequence>
<feature type="transmembrane region" description="Helical" evidence="7">
    <location>
        <begin position="12"/>
        <end position="32"/>
    </location>
</feature>
<evidence type="ECO:0000256" key="1">
    <source>
        <dbReference type="ARBA" id="ARBA00004429"/>
    </source>
</evidence>
<dbReference type="InterPro" id="IPR002528">
    <property type="entry name" value="MATE_fam"/>
</dbReference>
<feature type="transmembrane region" description="Helical" evidence="7">
    <location>
        <begin position="135"/>
        <end position="154"/>
    </location>
</feature>
<keyword evidence="4 7" id="KW-0812">Transmembrane</keyword>
<reference evidence="9" key="1">
    <citation type="submission" date="2018-05" db="EMBL/GenBank/DDBJ databases">
        <authorList>
            <person name="Cea G.-C."/>
            <person name="William W."/>
        </authorList>
    </citation>
    <scope>NUCLEOTIDE SEQUENCE [LARGE SCALE GENOMIC DNA]</scope>
    <source>
        <strain evidence="9">DB21MT 5</strain>
    </source>
</reference>
<feature type="transmembrane region" description="Helical" evidence="7">
    <location>
        <begin position="385"/>
        <end position="407"/>
    </location>
</feature>
<feature type="transmembrane region" description="Helical" evidence="7">
    <location>
        <begin position="92"/>
        <end position="115"/>
    </location>
</feature>
<keyword evidence="6 7" id="KW-0472">Membrane</keyword>
<proteinExistence type="predicted"/>
<dbReference type="KEGG" id="mya:MORIYA_1144"/>
<dbReference type="PANTHER" id="PTHR43823">
    <property type="entry name" value="SPORULATION PROTEIN YKVU"/>
    <property type="match status" value="1"/>
</dbReference>
<feature type="transmembrane region" description="Helical" evidence="7">
    <location>
        <begin position="193"/>
        <end position="214"/>
    </location>
</feature>